<keyword evidence="2" id="KW-0812">Transmembrane</keyword>
<comment type="caution">
    <text evidence="8">The sequence shown here is derived from an EMBL/GenBank/DDBJ whole genome shotgun (WGS) entry which is preliminary data.</text>
</comment>
<evidence type="ECO:0000256" key="5">
    <source>
        <dbReference type="ARBA" id="ARBA00023136"/>
    </source>
</evidence>
<name>A0A835LU46_9MAGN</name>
<feature type="domain" description="Protein kinase" evidence="7">
    <location>
        <begin position="1"/>
        <end position="151"/>
    </location>
</feature>
<evidence type="ECO:0000256" key="4">
    <source>
        <dbReference type="ARBA" id="ARBA00022989"/>
    </source>
</evidence>
<dbReference type="PANTHER" id="PTHR46084:SF14">
    <property type="entry name" value="PROTEIN KINASE DOMAIN-CONTAINING PROTEIN"/>
    <property type="match status" value="1"/>
</dbReference>
<dbReference type="Gene3D" id="1.10.510.10">
    <property type="entry name" value="Transferase(Phosphotransferase) domain 1"/>
    <property type="match status" value="2"/>
</dbReference>
<protein>
    <recommendedName>
        <fullName evidence="7">Protein kinase domain-containing protein</fullName>
    </recommendedName>
</protein>
<evidence type="ECO:0000313" key="8">
    <source>
        <dbReference type="EMBL" id="KAF9608258.1"/>
    </source>
</evidence>
<dbReference type="PANTHER" id="PTHR46084">
    <property type="entry name" value="PROTEIN MALE DISCOVERER 2"/>
    <property type="match status" value="1"/>
</dbReference>
<dbReference type="GO" id="GO:0005524">
    <property type="term" value="F:ATP binding"/>
    <property type="evidence" value="ECO:0007669"/>
    <property type="project" value="InterPro"/>
</dbReference>
<dbReference type="EMBL" id="JADFTS010000004">
    <property type="protein sequence ID" value="KAF9608258.1"/>
    <property type="molecule type" value="Genomic_DNA"/>
</dbReference>
<organism evidence="8 9">
    <name type="scientific">Coptis chinensis</name>
    <dbReference type="NCBI Taxonomy" id="261450"/>
    <lineage>
        <taxon>Eukaryota</taxon>
        <taxon>Viridiplantae</taxon>
        <taxon>Streptophyta</taxon>
        <taxon>Embryophyta</taxon>
        <taxon>Tracheophyta</taxon>
        <taxon>Spermatophyta</taxon>
        <taxon>Magnoliopsida</taxon>
        <taxon>Ranunculales</taxon>
        <taxon>Ranunculaceae</taxon>
        <taxon>Coptidoideae</taxon>
        <taxon>Coptis</taxon>
    </lineage>
</organism>
<dbReference type="GO" id="GO:0016020">
    <property type="term" value="C:membrane"/>
    <property type="evidence" value="ECO:0007669"/>
    <property type="project" value="UniProtKB-SubCell"/>
</dbReference>
<evidence type="ECO:0000256" key="3">
    <source>
        <dbReference type="ARBA" id="ARBA00022729"/>
    </source>
</evidence>
<evidence type="ECO:0000256" key="1">
    <source>
        <dbReference type="ARBA" id="ARBA00004479"/>
    </source>
</evidence>
<dbReference type="GO" id="GO:0012505">
    <property type="term" value="C:endomembrane system"/>
    <property type="evidence" value="ECO:0007669"/>
    <property type="project" value="UniProtKB-SubCell"/>
</dbReference>
<dbReference type="InterPro" id="IPR000719">
    <property type="entry name" value="Prot_kinase_dom"/>
</dbReference>
<dbReference type="InterPro" id="IPR001245">
    <property type="entry name" value="Ser-Thr/Tyr_kinase_cat_dom"/>
</dbReference>
<dbReference type="OrthoDB" id="291737at2759"/>
<evidence type="ECO:0000256" key="2">
    <source>
        <dbReference type="ARBA" id="ARBA00022692"/>
    </source>
</evidence>
<dbReference type="SUPFAM" id="SSF56112">
    <property type="entry name" value="Protein kinase-like (PK-like)"/>
    <property type="match status" value="1"/>
</dbReference>
<dbReference type="Proteomes" id="UP000631114">
    <property type="component" value="Unassembled WGS sequence"/>
</dbReference>
<accession>A0A835LU46</accession>
<reference evidence="8 9" key="1">
    <citation type="submission" date="2020-10" db="EMBL/GenBank/DDBJ databases">
        <title>The Coptis chinensis genome and diversification of protoberbering-type alkaloids.</title>
        <authorList>
            <person name="Wang B."/>
            <person name="Shu S."/>
            <person name="Song C."/>
            <person name="Liu Y."/>
        </authorList>
    </citation>
    <scope>NUCLEOTIDE SEQUENCE [LARGE SCALE GENOMIC DNA]</scope>
    <source>
        <strain evidence="8">HL-2020</strain>
        <tissue evidence="8">Leaf</tissue>
    </source>
</reference>
<keyword evidence="9" id="KW-1185">Reference proteome</keyword>
<sequence>MVNAVKESEHLDWEVRLRIAMGIAYCLEHIHQMNPPIVHKKLHSSTIYLAEDYAAKISDFGFWNEATMAKMRKRPFKDMVDPTLKSFQEDDIEKLCLVITSCIHSDPNQRPKMSEVTARLREITSMAPDRATPRLSLLWWAELEILSIKAS</sequence>
<evidence type="ECO:0000259" key="7">
    <source>
        <dbReference type="PROSITE" id="PS50011"/>
    </source>
</evidence>
<proteinExistence type="predicted"/>
<evidence type="ECO:0000313" key="9">
    <source>
        <dbReference type="Proteomes" id="UP000631114"/>
    </source>
</evidence>
<comment type="subcellular location">
    <subcellularLocation>
        <location evidence="6">Endomembrane system</location>
        <topology evidence="6">Single-pass membrane protein</topology>
    </subcellularLocation>
    <subcellularLocation>
        <location evidence="1">Membrane</location>
        <topology evidence="1">Single-pass type I membrane protein</topology>
    </subcellularLocation>
</comment>
<gene>
    <name evidence="8" type="ORF">IFM89_008543</name>
</gene>
<dbReference type="InterPro" id="IPR011009">
    <property type="entry name" value="Kinase-like_dom_sf"/>
</dbReference>
<evidence type="ECO:0000256" key="6">
    <source>
        <dbReference type="ARBA" id="ARBA00037847"/>
    </source>
</evidence>
<keyword evidence="4" id="KW-1133">Transmembrane helix</keyword>
<dbReference type="GO" id="GO:0004672">
    <property type="term" value="F:protein kinase activity"/>
    <property type="evidence" value="ECO:0007669"/>
    <property type="project" value="InterPro"/>
</dbReference>
<dbReference type="Pfam" id="PF07714">
    <property type="entry name" value="PK_Tyr_Ser-Thr"/>
    <property type="match status" value="1"/>
</dbReference>
<keyword evidence="5" id="KW-0472">Membrane</keyword>
<keyword evidence="3" id="KW-0732">Signal</keyword>
<dbReference type="PROSITE" id="PS50011">
    <property type="entry name" value="PROTEIN_KINASE_DOM"/>
    <property type="match status" value="1"/>
</dbReference>
<dbReference type="AlphaFoldDB" id="A0A835LU46"/>